<keyword evidence="2" id="KW-1185">Reference proteome</keyword>
<sequence>MLANCPAPQEEKAVVHSRGEELLSLMGDIIERLKKIFKDLLNPHDHPTMVEAETGDSEMASFITQDEVTEYSKLDIENICETKRPSHSLMVRPRTNKCAQAPGECFACAHLLGKGNGREKPR</sequence>
<gene>
    <name evidence="1" type="ORF">ILYODFUR_030229</name>
</gene>
<accession>A0ABV0UK99</accession>
<organism evidence="1 2">
    <name type="scientific">Ilyodon furcidens</name>
    <name type="common">goldbreast splitfin</name>
    <dbReference type="NCBI Taxonomy" id="33524"/>
    <lineage>
        <taxon>Eukaryota</taxon>
        <taxon>Metazoa</taxon>
        <taxon>Chordata</taxon>
        <taxon>Craniata</taxon>
        <taxon>Vertebrata</taxon>
        <taxon>Euteleostomi</taxon>
        <taxon>Actinopterygii</taxon>
        <taxon>Neopterygii</taxon>
        <taxon>Teleostei</taxon>
        <taxon>Neoteleostei</taxon>
        <taxon>Acanthomorphata</taxon>
        <taxon>Ovalentaria</taxon>
        <taxon>Atherinomorphae</taxon>
        <taxon>Cyprinodontiformes</taxon>
        <taxon>Goodeidae</taxon>
        <taxon>Ilyodon</taxon>
    </lineage>
</organism>
<proteinExistence type="predicted"/>
<comment type="caution">
    <text evidence="1">The sequence shown here is derived from an EMBL/GenBank/DDBJ whole genome shotgun (WGS) entry which is preliminary data.</text>
</comment>
<dbReference type="Proteomes" id="UP001482620">
    <property type="component" value="Unassembled WGS sequence"/>
</dbReference>
<protein>
    <submittedName>
        <fullName evidence="1">Uncharacterized protein</fullName>
    </submittedName>
</protein>
<reference evidence="1 2" key="1">
    <citation type="submission" date="2021-06" db="EMBL/GenBank/DDBJ databases">
        <authorList>
            <person name="Palmer J.M."/>
        </authorList>
    </citation>
    <scope>NUCLEOTIDE SEQUENCE [LARGE SCALE GENOMIC DNA]</scope>
    <source>
        <strain evidence="2">if_2019</strain>
        <tissue evidence="1">Muscle</tissue>
    </source>
</reference>
<evidence type="ECO:0000313" key="2">
    <source>
        <dbReference type="Proteomes" id="UP001482620"/>
    </source>
</evidence>
<evidence type="ECO:0000313" key="1">
    <source>
        <dbReference type="EMBL" id="MEQ2245658.1"/>
    </source>
</evidence>
<name>A0ABV0UK99_9TELE</name>
<dbReference type="EMBL" id="JAHRIQ010073958">
    <property type="protein sequence ID" value="MEQ2245658.1"/>
    <property type="molecule type" value="Genomic_DNA"/>
</dbReference>